<keyword evidence="3" id="KW-1185">Reference proteome</keyword>
<dbReference type="Proteomes" id="UP001331515">
    <property type="component" value="Unassembled WGS sequence"/>
</dbReference>
<accession>A0AAN8BU01</accession>
<gene>
    <name evidence="2" type="ORF">CgunFtcFv8_018513</name>
</gene>
<feature type="compositionally biased region" description="Basic residues" evidence="1">
    <location>
        <begin position="1"/>
        <end position="11"/>
    </location>
</feature>
<organism evidence="2 3">
    <name type="scientific">Champsocephalus gunnari</name>
    <name type="common">Mackerel icefish</name>
    <dbReference type="NCBI Taxonomy" id="52237"/>
    <lineage>
        <taxon>Eukaryota</taxon>
        <taxon>Metazoa</taxon>
        <taxon>Chordata</taxon>
        <taxon>Craniata</taxon>
        <taxon>Vertebrata</taxon>
        <taxon>Euteleostomi</taxon>
        <taxon>Actinopterygii</taxon>
        <taxon>Neopterygii</taxon>
        <taxon>Teleostei</taxon>
        <taxon>Neoteleostei</taxon>
        <taxon>Acanthomorphata</taxon>
        <taxon>Eupercaria</taxon>
        <taxon>Perciformes</taxon>
        <taxon>Notothenioidei</taxon>
        <taxon>Channichthyidae</taxon>
        <taxon>Champsocephalus</taxon>
    </lineage>
</organism>
<protein>
    <submittedName>
        <fullName evidence="2">Uncharacterized protein</fullName>
    </submittedName>
</protein>
<reference evidence="2 3" key="1">
    <citation type="journal article" date="2023" name="Mol. Biol. Evol.">
        <title>Genomics of Secondarily Temperate Adaptation in the Only Non-Antarctic Icefish.</title>
        <authorList>
            <person name="Rivera-Colon A.G."/>
            <person name="Rayamajhi N."/>
            <person name="Minhas B.F."/>
            <person name="Madrigal G."/>
            <person name="Bilyk K.T."/>
            <person name="Yoon V."/>
            <person name="Hune M."/>
            <person name="Gregory S."/>
            <person name="Cheng C.H.C."/>
            <person name="Catchen J.M."/>
        </authorList>
    </citation>
    <scope>NUCLEOTIDE SEQUENCE [LARGE SCALE GENOMIC DNA]</scope>
    <source>
        <tissue evidence="2">White muscle</tissue>
    </source>
</reference>
<name>A0AAN8BU01_CHAGU</name>
<evidence type="ECO:0000313" key="3">
    <source>
        <dbReference type="Proteomes" id="UP001331515"/>
    </source>
</evidence>
<dbReference type="EMBL" id="JAURVH010001536">
    <property type="protein sequence ID" value="KAK5891239.1"/>
    <property type="molecule type" value="Genomic_DNA"/>
</dbReference>
<proteinExistence type="predicted"/>
<dbReference type="AlphaFoldDB" id="A0AAN8BU01"/>
<evidence type="ECO:0000313" key="2">
    <source>
        <dbReference type="EMBL" id="KAK5891239.1"/>
    </source>
</evidence>
<sequence length="79" mass="8928">MDMWRRPRKRLQSGAVHQGRWSSRSAKQPLMSAPFTNGAVHRDFTSSLGNKRQAEMNRLHPLRSIKGQVCFSSSQMTGG</sequence>
<feature type="region of interest" description="Disordered" evidence="1">
    <location>
        <begin position="1"/>
        <end position="28"/>
    </location>
</feature>
<comment type="caution">
    <text evidence="2">The sequence shown here is derived from an EMBL/GenBank/DDBJ whole genome shotgun (WGS) entry which is preliminary data.</text>
</comment>
<evidence type="ECO:0000256" key="1">
    <source>
        <dbReference type="SAM" id="MobiDB-lite"/>
    </source>
</evidence>